<dbReference type="EMBL" id="JBHFQA010000004">
    <property type="protein sequence ID" value="KAL2099860.1"/>
    <property type="molecule type" value="Genomic_DNA"/>
</dbReference>
<dbReference type="InterPro" id="IPR036824">
    <property type="entry name" value="Nucleoplasmin_core_dom_sf"/>
</dbReference>
<dbReference type="PANTHER" id="PTHR22747:SF14">
    <property type="entry name" value="NUCLEOPLASMIN-2"/>
    <property type="match status" value="1"/>
</dbReference>
<evidence type="ECO:0000256" key="6">
    <source>
        <dbReference type="ARBA" id="ARBA00023242"/>
    </source>
</evidence>
<dbReference type="GO" id="GO:0005634">
    <property type="term" value="C:nucleus"/>
    <property type="evidence" value="ECO:0007669"/>
    <property type="project" value="UniProtKB-SubCell"/>
</dbReference>
<dbReference type="GO" id="GO:0007338">
    <property type="term" value="P:single fertilization"/>
    <property type="evidence" value="ECO:0007669"/>
    <property type="project" value="UniProtKB-KW"/>
</dbReference>
<dbReference type="SUPFAM" id="SSF69203">
    <property type="entry name" value="Nucleoplasmin-like core domain"/>
    <property type="match status" value="1"/>
</dbReference>
<evidence type="ECO:0000256" key="5">
    <source>
        <dbReference type="ARBA" id="ARBA00023186"/>
    </source>
</evidence>
<proteinExistence type="inferred from homology"/>
<feature type="region of interest" description="Disordered" evidence="8">
    <location>
        <begin position="112"/>
        <end position="188"/>
    </location>
</feature>
<protein>
    <recommendedName>
        <fullName evidence="9">Nucleoplasmin core domain-containing protein</fullName>
    </recommendedName>
</protein>
<evidence type="ECO:0000259" key="9">
    <source>
        <dbReference type="Pfam" id="PF03066"/>
    </source>
</evidence>
<comment type="subcellular location">
    <subcellularLocation>
        <location evidence="1">Nucleus</location>
    </subcellularLocation>
</comment>
<feature type="compositionally biased region" description="Acidic residues" evidence="8">
    <location>
        <begin position="113"/>
        <end position="138"/>
    </location>
</feature>
<keyword evidence="3" id="KW-0217">Developmental protein</keyword>
<evidence type="ECO:0000256" key="4">
    <source>
        <dbReference type="ARBA" id="ARBA00022853"/>
    </source>
</evidence>
<reference evidence="10 11" key="1">
    <citation type="submission" date="2024-09" db="EMBL/GenBank/DDBJ databases">
        <title>A chromosome-level genome assembly of Gray's grenadier anchovy, Coilia grayii.</title>
        <authorList>
            <person name="Fu Z."/>
        </authorList>
    </citation>
    <scope>NUCLEOTIDE SEQUENCE [LARGE SCALE GENOMIC DNA]</scope>
    <source>
        <strain evidence="10">G4</strain>
        <tissue evidence="10">Muscle</tissue>
    </source>
</reference>
<dbReference type="Proteomes" id="UP001591681">
    <property type="component" value="Unassembled WGS sequence"/>
</dbReference>
<evidence type="ECO:0000256" key="3">
    <source>
        <dbReference type="ARBA" id="ARBA00022473"/>
    </source>
</evidence>
<dbReference type="AlphaFoldDB" id="A0ABD1KL65"/>
<gene>
    <name evidence="10" type="ORF">ACEWY4_004254</name>
</gene>
<feature type="domain" description="Nucleoplasmin core" evidence="9">
    <location>
        <begin position="11"/>
        <end position="110"/>
    </location>
</feature>
<evidence type="ECO:0000256" key="7">
    <source>
        <dbReference type="ARBA" id="ARBA00023279"/>
    </source>
</evidence>
<dbReference type="GO" id="GO:0006325">
    <property type="term" value="P:chromatin organization"/>
    <property type="evidence" value="ECO:0007669"/>
    <property type="project" value="UniProtKB-KW"/>
</dbReference>
<comment type="caution">
    <text evidence="10">The sequence shown here is derived from an EMBL/GenBank/DDBJ whole genome shotgun (WGS) entry which is preliminary data.</text>
</comment>
<keyword evidence="6" id="KW-0539">Nucleus</keyword>
<keyword evidence="11" id="KW-1185">Reference proteome</keyword>
<keyword evidence="5" id="KW-0143">Chaperone</keyword>
<keyword evidence="7" id="KW-0278">Fertilization</keyword>
<dbReference type="Pfam" id="PF03066">
    <property type="entry name" value="Nucleoplasmin"/>
    <property type="match status" value="1"/>
</dbReference>
<feature type="compositionally biased region" description="Basic residues" evidence="8">
    <location>
        <begin position="177"/>
        <end position="188"/>
    </location>
</feature>
<dbReference type="Gene3D" id="2.60.120.340">
    <property type="entry name" value="Nucleoplasmin core domain"/>
    <property type="match status" value="1"/>
</dbReference>
<evidence type="ECO:0000256" key="8">
    <source>
        <dbReference type="SAM" id="MobiDB-lite"/>
    </source>
</evidence>
<name>A0ABD1KL65_9TELE</name>
<sequence length="188" mass="20676">MNKSDKPLSTLWGCELSEANKEKTFSADETNLQHQLAIRTMCIGHTAKDEFNIIELVTETGEKAAEAIPVATLHPKFMPTVNLTGIELPPPVTFRLKFGSGPVHVCAEHVAIEEDSSEDDLEEEEEDEDVELEEECEESPEKPVKKTAAKNGGPVKRKKPEKALDSTVSDDENNPPKKGKGRGRKAQA</sequence>
<evidence type="ECO:0000256" key="1">
    <source>
        <dbReference type="ARBA" id="ARBA00004123"/>
    </source>
</evidence>
<dbReference type="InterPro" id="IPR004301">
    <property type="entry name" value="Nucleoplasmin"/>
</dbReference>
<keyword evidence="4" id="KW-0156">Chromatin regulator</keyword>
<dbReference type="PANTHER" id="PTHR22747">
    <property type="entry name" value="NUCLEOPLASMIN"/>
    <property type="match status" value="1"/>
</dbReference>
<evidence type="ECO:0000313" key="11">
    <source>
        <dbReference type="Proteomes" id="UP001591681"/>
    </source>
</evidence>
<evidence type="ECO:0000313" key="10">
    <source>
        <dbReference type="EMBL" id="KAL2099860.1"/>
    </source>
</evidence>
<dbReference type="FunFam" id="2.60.120.340:FF:000003">
    <property type="entry name" value="Nucleoplasmin 2"/>
    <property type="match status" value="1"/>
</dbReference>
<accession>A0ABD1KL65</accession>
<organism evidence="10 11">
    <name type="scientific">Coilia grayii</name>
    <name type="common">Gray's grenadier anchovy</name>
    <dbReference type="NCBI Taxonomy" id="363190"/>
    <lineage>
        <taxon>Eukaryota</taxon>
        <taxon>Metazoa</taxon>
        <taxon>Chordata</taxon>
        <taxon>Craniata</taxon>
        <taxon>Vertebrata</taxon>
        <taxon>Euteleostomi</taxon>
        <taxon>Actinopterygii</taxon>
        <taxon>Neopterygii</taxon>
        <taxon>Teleostei</taxon>
        <taxon>Clupei</taxon>
        <taxon>Clupeiformes</taxon>
        <taxon>Clupeoidei</taxon>
        <taxon>Engraulidae</taxon>
        <taxon>Coilinae</taxon>
        <taxon>Coilia</taxon>
    </lineage>
</organism>
<dbReference type="InterPro" id="IPR024057">
    <property type="entry name" value="Nucleoplasmin_core_dom"/>
</dbReference>
<evidence type="ECO:0000256" key="2">
    <source>
        <dbReference type="ARBA" id="ARBA00010744"/>
    </source>
</evidence>
<comment type="similarity">
    <text evidence="2">Belongs to the nucleoplasmin family.</text>
</comment>